<reference evidence="3" key="1">
    <citation type="journal article" date="2014" name="Genome Announc.">
        <title>De novo whole-genome sequence and genome annotation of Lichtheimia ramosa.</title>
        <authorList>
            <person name="Linde J."/>
            <person name="Schwartze V."/>
            <person name="Binder U."/>
            <person name="Lass-Florl C."/>
            <person name="Voigt K."/>
            <person name="Horn F."/>
        </authorList>
    </citation>
    <scope>NUCLEOTIDE SEQUENCE</scope>
    <source>
        <strain evidence="3">JMRC FSU:6197</strain>
    </source>
</reference>
<organism evidence="3">
    <name type="scientific">Lichtheimia ramosa</name>
    <dbReference type="NCBI Taxonomy" id="688394"/>
    <lineage>
        <taxon>Eukaryota</taxon>
        <taxon>Fungi</taxon>
        <taxon>Fungi incertae sedis</taxon>
        <taxon>Mucoromycota</taxon>
        <taxon>Mucoromycotina</taxon>
        <taxon>Mucoromycetes</taxon>
        <taxon>Mucorales</taxon>
        <taxon>Lichtheimiaceae</taxon>
        <taxon>Lichtheimia</taxon>
    </lineage>
</organism>
<dbReference type="CDD" id="cd00821">
    <property type="entry name" value="PH"/>
    <property type="match status" value="1"/>
</dbReference>
<feature type="region of interest" description="Disordered" evidence="1">
    <location>
        <begin position="256"/>
        <end position="335"/>
    </location>
</feature>
<feature type="region of interest" description="Disordered" evidence="1">
    <location>
        <begin position="159"/>
        <end position="235"/>
    </location>
</feature>
<evidence type="ECO:0000259" key="2">
    <source>
        <dbReference type="PROSITE" id="PS50003"/>
    </source>
</evidence>
<evidence type="ECO:0000256" key="1">
    <source>
        <dbReference type="SAM" id="MobiDB-lite"/>
    </source>
</evidence>
<feature type="compositionally biased region" description="Low complexity" evidence="1">
    <location>
        <begin position="216"/>
        <end position="235"/>
    </location>
</feature>
<dbReference type="AlphaFoldDB" id="A0A077WCQ9"/>
<dbReference type="PROSITE" id="PS50003">
    <property type="entry name" value="PH_DOMAIN"/>
    <property type="match status" value="1"/>
</dbReference>
<dbReference type="Gene3D" id="2.30.29.30">
    <property type="entry name" value="Pleckstrin-homology domain (PH domain)/Phosphotyrosine-binding domain (PTB)"/>
    <property type="match status" value="1"/>
</dbReference>
<name>A0A077WCQ9_9FUNG</name>
<feature type="compositionally biased region" description="Basic and acidic residues" evidence="1">
    <location>
        <begin position="279"/>
        <end position="297"/>
    </location>
</feature>
<feature type="compositionally biased region" description="Pro residues" evidence="1">
    <location>
        <begin position="315"/>
        <end position="335"/>
    </location>
</feature>
<protein>
    <recommendedName>
        <fullName evidence="2">PH domain-containing protein</fullName>
    </recommendedName>
</protein>
<dbReference type="OrthoDB" id="73680at2759"/>
<dbReference type="EMBL" id="LK023315">
    <property type="protein sequence ID" value="CDS04863.1"/>
    <property type="molecule type" value="Genomic_DNA"/>
</dbReference>
<gene>
    <name evidence="3" type="ORF">LRAMOSA07393</name>
</gene>
<dbReference type="SUPFAM" id="SSF50729">
    <property type="entry name" value="PH domain-like"/>
    <property type="match status" value="1"/>
</dbReference>
<dbReference type="SMART" id="SM00233">
    <property type="entry name" value="PH"/>
    <property type="match status" value="1"/>
</dbReference>
<feature type="domain" description="PH" evidence="2">
    <location>
        <begin position="2"/>
        <end position="102"/>
    </location>
</feature>
<proteinExistence type="predicted"/>
<dbReference type="InterPro" id="IPR011993">
    <property type="entry name" value="PH-like_dom_sf"/>
</dbReference>
<dbReference type="Pfam" id="PF00169">
    <property type="entry name" value="PH"/>
    <property type="match status" value="1"/>
</dbReference>
<evidence type="ECO:0000313" key="3">
    <source>
        <dbReference type="EMBL" id="CDS04863.1"/>
    </source>
</evidence>
<feature type="compositionally biased region" description="Low complexity" evidence="1">
    <location>
        <begin position="172"/>
        <end position="207"/>
    </location>
</feature>
<feature type="compositionally biased region" description="Pro residues" evidence="1">
    <location>
        <begin position="263"/>
        <end position="274"/>
    </location>
</feature>
<accession>A0A077WCQ9</accession>
<sequence>MSTREEGWLYKLSWTNLHRSWQRRYYVLQGKELRCYKRPDDHKPSSTIDLKHYVRVTMYPSKHCPWTFRLETGCRYHKSHLLCGETEADSRSWINTIAARIHPDHSSQLCAPGEHHLKQYYQHHSNNNVDDDDIDEDIISDYGSSVLDKWLERLDLQDDPSRKSTSTMATVTPSSTISTSIPTSTTSIAAGPLSTSLPALSSTISTTDETLSRPPSSNSMSSNSNDQSNNNNSSSASAALADVFAQTRAAVKRRITVSNGSQSPPPPPPPPVPIQPLAHRSEDVFHFEQHESSEQRHPSVQSGDRYSRTAMMIPPSRPPPQTALPPPPFPPRPNK</sequence>
<dbReference type="InterPro" id="IPR001849">
    <property type="entry name" value="PH_domain"/>
</dbReference>